<dbReference type="PANTHER" id="PTHR23172">
    <property type="entry name" value="AUXILIN/CYCLIN G-ASSOCIATED KINASE-RELATED"/>
    <property type="match status" value="1"/>
</dbReference>
<dbReference type="SUPFAM" id="SSF48452">
    <property type="entry name" value="TPR-like"/>
    <property type="match status" value="1"/>
</dbReference>
<organism evidence="4 5">
    <name type="scientific">Trichomonascus ciferrii</name>
    <dbReference type="NCBI Taxonomy" id="44093"/>
    <lineage>
        <taxon>Eukaryota</taxon>
        <taxon>Fungi</taxon>
        <taxon>Dikarya</taxon>
        <taxon>Ascomycota</taxon>
        <taxon>Saccharomycotina</taxon>
        <taxon>Dipodascomycetes</taxon>
        <taxon>Dipodascales</taxon>
        <taxon>Trichomonascaceae</taxon>
        <taxon>Trichomonascus</taxon>
        <taxon>Trichomonascus ciferrii complex</taxon>
    </lineage>
</organism>
<feature type="domain" description="UBA" evidence="2">
    <location>
        <begin position="205"/>
        <end position="249"/>
    </location>
</feature>
<accession>A0A642V4I7</accession>
<feature type="region of interest" description="Disordered" evidence="1">
    <location>
        <begin position="615"/>
        <end position="640"/>
    </location>
</feature>
<dbReference type="VEuPathDB" id="FungiDB:TRICI_002943"/>
<evidence type="ECO:0000256" key="1">
    <source>
        <dbReference type="SAM" id="MobiDB-lite"/>
    </source>
</evidence>
<reference evidence="4" key="1">
    <citation type="journal article" date="2019" name="G3 (Bethesda)">
        <title>Genome Assemblies of Two Rare Opportunistic Yeast Pathogens: Diutina rugosa (syn. Candida rugosa) and Trichomonascus ciferrii (syn. Candida ciferrii).</title>
        <authorList>
            <person name="Mixao V."/>
            <person name="Saus E."/>
            <person name="Hansen A.P."/>
            <person name="Lass-Florl C."/>
            <person name="Gabaldon T."/>
        </authorList>
    </citation>
    <scope>NUCLEOTIDE SEQUENCE</scope>
    <source>
        <strain evidence="4">CBS 4856</strain>
    </source>
</reference>
<dbReference type="InterPro" id="IPR001623">
    <property type="entry name" value="DnaJ_domain"/>
</dbReference>
<sequence>MDNFSDLLKPSSGNSSSKSGTPASGRSTPANDKTDTFADLMSLAGGSKAKQKNMASMSLQERLAQQNSGSTEQDSPKPANNDIWSGIDLLDGRLKKEQTGTSSASKQTGNGEGGDLFDGIESTSTGGTSASANQRVDLLSGGLKDSERLASPPPQQNDSQQPDKNIDDIFDVFNKPPPPPEPVDKKQERLKEESPKTSATPSPKPEDPRDPAIAELVDMGFSVEQATRALANTDNGLDVQQAIEFLMNEAHQKSSKKGHSSRGESPRPDGDRSQRQETPDIGKLAQEFSSQFLSKAGSFWNTSRRNFAKAMEQYGANSSSHNDGTPVWMKEREMYMTRKASDSTTASATEEASALESHDRPENIRHKRTESPKQPEREREAAWMSAFPSRPSSPPKGKAPAREPQMSRAQKFKTFGDDDDMSAYVSPARRRSPAVAEQQKSKPVESAAPTPKPKPSEPAKPKIPPRQPVEMSPTNADMADTSRKSGNESFKRGDYTESASHYSRALESVPPKHLLRTILLSNRAACHLKLGDAKSALADAEEGIAIIGPGLGEGEEAEAGKPLKEIWSKLITKKAESTEHMEKFSESLEAWNLLLNNGYSSKITLDGRRRCQAALQPKPVSQKPTPRSTTPSNAPPSKATQEALNRIRTANQEAEKTDAEKYQLLDSVNDRIAQWKGGKEDNLRALLGSLDSVLWPELGWKKVSMADLVVPKKVKIAYMKAVAKTHPDKIANETDTEKKMIAQAVFVTLNQAWESFKESNGLS</sequence>
<dbReference type="InterPro" id="IPR011990">
    <property type="entry name" value="TPR-like_helical_dom_sf"/>
</dbReference>
<dbReference type="GO" id="GO:0005737">
    <property type="term" value="C:cytoplasm"/>
    <property type="evidence" value="ECO:0007669"/>
    <property type="project" value="TreeGrafter"/>
</dbReference>
<feature type="compositionally biased region" description="Low complexity" evidence="1">
    <location>
        <begin position="11"/>
        <end position="27"/>
    </location>
</feature>
<keyword evidence="5" id="KW-1185">Reference proteome</keyword>
<dbReference type="InterPro" id="IPR015940">
    <property type="entry name" value="UBA"/>
</dbReference>
<feature type="domain" description="J" evidence="3">
    <location>
        <begin position="693"/>
        <end position="761"/>
    </location>
</feature>
<dbReference type="GO" id="GO:0031982">
    <property type="term" value="C:vesicle"/>
    <property type="evidence" value="ECO:0007669"/>
    <property type="project" value="TreeGrafter"/>
</dbReference>
<evidence type="ECO:0000259" key="2">
    <source>
        <dbReference type="PROSITE" id="PS50030"/>
    </source>
</evidence>
<dbReference type="Pfam" id="PF22562">
    <property type="entry name" value="UBA_7"/>
    <property type="match status" value="1"/>
</dbReference>
<dbReference type="Proteomes" id="UP000761534">
    <property type="component" value="Unassembled WGS sequence"/>
</dbReference>
<feature type="compositionally biased region" description="Basic and acidic residues" evidence="1">
    <location>
        <begin position="261"/>
        <end position="280"/>
    </location>
</feature>
<dbReference type="InterPro" id="IPR036869">
    <property type="entry name" value="J_dom_sf"/>
</dbReference>
<protein>
    <submittedName>
        <fullName evidence="4">Uncharacterized protein</fullName>
    </submittedName>
</protein>
<dbReference type="AlphaFoldDB" id="A0A642V4I7"/>
<dbReference type="GO" id="GO:0072318">
    <property type="term" value="P:clathrin coat disassembly"/>
    <property type="evidence" value="ECO:0007669"/>
    <property type="project" value="TreeGrafter"/>
</dbReference>
<dbReference type="PROSITE" id="PS50076">
    <property type="entry name" value="DNAJ_2"/>
    <property type="match status" value="1"/>
</dbReference>
<dbReference type="SMART" id="SM00165">
    <property type="entry name" value="UBA"/>
    <property type="match status" value="1"/>
</dbReference>
<feature type="compositionally biased region" description="Basic and acidic residues" evidence="1">
    <location>
        <begin position="329"/>
        <end position="341"/>
    </location>
</feature>
<feature type="compositionally biased region" description="Low complexity" evidence="1">
    <location>
        <begin position="342"/>
        <end position="355"/>
    </location>
</feature>
<dbReference type="GO" id="GO:0072583">
    <property type="term" value="P:clathrin-dependent endocytosis"/>
    <property type="evidence" value="ECO:0007669"/>
    <property type="project" value="TreeGrafter"/>
</dbReference>
<feature type="region of interest" description="Disordered" evidence="1">
    <location>
        <begin position="243"/>
        <end position="288"/>
    </location>
</feature>
<dbReference type="PANTHER" id="PTHR23172:SF19">
    <property type="entry name" value="J DOMAIN-CONTAINING PROTEIN"/>
    <property type="match status" value="1"/>
</dbReference>
<name>A0A642V4I7_9ASCO</name>
<dbReference type="GO" id="GO:0030276">
    <property type="term" value="F:clathrin binding"/>
    <property type="evidence" value="ECO:0007669"/>
    <property type="project" value="TreeGrafter"/>
</dbReference>
<dbReference type="OrthoDB" id="1717591at2759"/>
<feature type="compositionally biased region" description="Basic and acidic residues" evidence="1">
    <location>
        <begin position="356"/>
        <end position="381"/>
    </location>
</feature>
<dbReference type="PROSITE" id="PS50030">
    <property type="entry name" value="UBA"/>
    <property type="match status" value="1"/>
</dbReference>
<feature type="compositionally biased region" description="Low complexity" evidence="1">
    <location>
        <begin position="122"/>
        <end position="132"/>
    </location>
</feature>
<feature type="compositionally biased region" description="Polar residues" evidence="1">
    <location>
        <begin position="622"/>
        <end position="632"/>
    </location>
</feature>
<proteinExistence type="predicted"/>
<feature type="compositionally biased region" description="Polar residues" evidence="1">
    <location>
        <begin position="53"/>
        <end position="73"/>
    </location>
</feature>
<dbReference type="Gene3D" id="1.25.40.10">
    <property type="entry name" value="Tetratricopeptide repeat domain"/>
    <property type="match status" value="1"/>
</dbReference>
<feature type="region of interest" description="Disordered" evidence="1">
    <location>
        <begin position="312"/>
        <end position="496"/>
    </location>
</feature>
<feature type="compositionally biased region" description="Basic and acidic residues" evidence="1">
    <location>
        <begin position="182"/>
        <end position="195"/>
    </location>
</feature>
<dbReference type="Gene3D" id="1.10.8.10">
    <property type="entry name" value="DNA helicase RuvA subunit, C-terminal domain"/>
    <property type="match status" value="1"/>
</dbReference>
<evidence type="ECO:0000313" key="4">
    <source>
        <dbReference type="EMBL" id="KAA8914346.1"/>
    </source>
</evidence>
<dbReference type="SUPFAM" id="SSF46934">
    <property type="entry name" value="UBA-like"/>
    <property type="match status" value="1"/>
</dbReference>
<evidence type="ECO:0000313" key="5">
    <source>
        <dbReference type="Proteomes" id="UP000761534"/>
    </source>
</evidence>
<dbReference type="SUPFAM" id="SSF46565">
    <property type="entry name" value="Chaperone J-domain"/>
    <property type="match status" value="1"/>
</dbReference>
<evidence type="ECO:0000259" key="3">
    <source>
        <dbReference type="PROSITE" id="PS50076"/>
    </source>
</evidence>
<dbReference type="Gene3D" id="1.10.287.110">
    <property type="entry name" value="DnaJ domain"/>
    <property type="match status" value="1"/>
</dbReference>
<feature type="compositionally biased region" description="Basic and acidic residues" evidence="1">
    <location>
        <begin position="480"/>
        <end position="495"/>
    </location>
</feature>
<dbReference type="FunFam" id="1.10.287.110:FF:000002">
    <property type="entry name" value="putative tyrosine-protein phosphatase auxilin isoform X2"/>
    <property type="match status" value="1"/>
</dbReference>
<feature type="region of interest" description="Disordered" evidence="1">
    <location>
        <begin position="1"/>
        <end position="219"/>
    </location>
</feature>
<dbReference type="InterPro" id="IPR009060">
    <property type="entry name" value="UBA-like_sf"/>
</dbReference>
<feature type="compositionally biased region" description="Polar residues" evidence="1">
    <location>
        <begin position="99"/>
        <end position="109"/>
    </location>
</feature>
<gene>
    <name evidence="4" type="ORF">TRICI_002943</name>
</gene>
<dbReference type="EMBL" id="SWFS01000202">
    <property type="protein sequence ID" value="KAA8914346.1"/>
    <property type="molecule type" value="Genomic_DNA"/>
</dbReference>
<comment type="caution">
    <text evidence="4">The sequence shown here is derived from an EMBL/GenBank/DDBJ whole genome shotgun (WGS) entry which is preliminary data.</text>
</comment>